<dbReference type="Proteomes" id="UP000252118">
    <property type="component" value="Unassembled WGS sequence"/>
</dbReference>
<comment type="caution">
    <text evidence="1">The sequence shown here is derived from an EMBL/GenBank/DDBJ whole genome shotgun (WGS) entry which is preliminary data.</text>
</comment>
<dbReference type="AlphaFoldDB" id="A0A366ECB3"/>
<evidence type="ECO:0000313" key="2">
    <source>
        <dbReference type="Proteomes" id="UP000252118"/>
    </source>
</evidence>
<dbReference type="SUPFAM" id="SSF49373">
    <property type="entry name" value="Invasin/intimin cell-adhesion fragments"/>
    <property type="match status" value="1"/>
</dbReference>
<name>A0A366ECB3_9BACI</name>
<dbReference type="InterPro" id="IPR008964">
    <property type="entry name" value="Invasin/intimin_cell_adhesion"/>
</dbReference>
<dbReference type="EMBL" id="QNRJ01000029">
    <property type="protein sequence ID" value="RBP00002.1"/>
    <property type="molecule type" value="Genomic_DNA"/>
</dbReference>
<dbReference type="RefSeq" id="WP_113971370.1">
    <property type="nucleotide sequence ID" value="NZ_QNRJ01000029.1"/>
</dbReference>
<sequence>MTGRVLCDGRPVAGVTVRLSSPLLVFESPAVITNGNGEFTSSVSVPQGTSEQETSYTARTEVNGIPVSETNTVEVSCPACRNPVIQLDNPGPISCRAVITGRVLCDGVPVPGVQVTLSSTLLVFQPSVVTTDFNGEYSSVATVPFPTPITEGVPFTASATVNGIPVSNTNFVRAGCIDCPNPAMNLIVPSTIECNGTLMGRVVCNGATPIPNVPVFFDVVQSHTNVFINPNPAVTGADGRYTATIMAVDGTVETITVRARATVGGIPISAGPFNVSINCPAPPECTCKFKLDTQGGSQPGAQIRVTRFGNNVTDYTGTLNVTINQCGASPVSPCNPAVDNFNFVFNANNGDNFQFTQGRRMMIACEEDFTVAIVEGMINGRVNNGPSRTFDAQIRATLNNVTGQITYEIFATDNTTTTFETIVPFTAAGSPQSFIVDCPE</sequence>
<dbReference type="OrthoDB" id="2960523at2"/>
<gene>
    <name evidence="1" type="ORF">DET59_12924</name>
</gene>
<evidence type="ECO:0000313" key="1">
    <source>
        <dbReference type="EMBL" id="RBP00002.1"/>
    </source>
</evidence>
<reference evidence="1 2" key="1">
    <citation type="submission" date="2018-06" db="EMBL/GenBank/DDBJ databases">
        <title>Freshwater and sediment microbial communities from various areas in North America, analyzing microbe dynamics in response to fracking.</title>
        <authorList>
            <person name="Lamendella R."/>
        </authorList>
    </citation>
    <scope>NUCLEOTIDE SEQUENCE [LARGE SCALE GENOMIC DNA]</scope>
    <source>
        <strain evidence="1 2">97B</strain>
    </source>
</reference>
<organism evidence="1 2">
    <name type="scientific">Rossellomorea aquimaris</name>
    <dbReference type="NCBI Taxonomy" id="189382"/>
    <lineage>
        <taxon>Bacteria</taxon>
        <taxon>Bacillati</taxon>
        <taxon>Bacillota</taxon>
        <taxon>Bacilli</taxon>
        <taxon>Bacillales</taxon>
        <taxon>Bacillaceae</taxon>
        <taxon>Rossellomorea</taxon>
    </lineage>
</organism>
<proteinExistence type="predicted"/>
<accession>A0A366ECB3</accession>
<protein>
    <submittedName>
        <fullName evidence="1">Uncharacterized protein</fullName>
    </submittedName>
</protein>